<name>A0AAJ0GAS7_9PEZI</name>
<protein>
    <submittedName>
        <fullName evidence="2">Uncharacterized protein</fullName>
    </submittedName>
</protein>
<evidence type="ECO:0000313" key="3">
    <source>
        <dbReference type="Proteomes" id="UP001271007"/>
    </source>
</evidence>
<dbReference type="Proteomes" id="UP001271007">
    <property type="component" value="Unassembled WGS sequence"/>
</dbReference>
<gene>
    <name evidence="2" type="ORF">LTR09_007841</name>
</gene>
<feature type="region of interest" description="Disordered" evidence="1">
    <location>
        <begin position="517"/>
        <end position="559"/>
    </location>
</feature>
<feature type="compositionally biased region" description="Polar residues" evidence="1">
    <location>
        <begin position="522"/>
        <end position="534"/>
    </location>
</feature>
<accession>A0AAJ0GAS7</accession>
<feature type="region of interest" description="Disordered" evidence="1">
    <location>
        <begin position="1"/>
        <end position="22"/>
    </location>
</feature>
<feature type="compositionally biased region" description="Polar residues" evidence="1">
    <location>
        <begin position="354"/>
        <end position="370"/>
    </location>
</feature>
<feature type="region of interest" description="Disordered" evidence="1">
    <location>
        <begin position="428"/>
        <end position="487"/>
    </location>
</feature>
<comment type="caution">
    <text evidence="2">The sequence shown here is derived from an EMBL/GenBank/DDBJ whole genome shotgun (WGS) entry which is preliminary data.</text>
</comment>
<feature type="region of interest" description="Disordered" evidence="1">
    <location>
        <begin position="354"/>
        <end position="405"/>
    </location>
</feature>
<feature type="compositionally biased region" description="Polar residues" evidence="1">
    <location>
        <begin position="492"/>
        <end position="504"/>
    </location>
</feature>
<evidence type="ECO:0000313" key="2">
    <source>
        <dbReference type="EMBL" id="KAK3051091.1"/>
    </source>
</evidence>
<reference evidence="2" key="1">
    <citation type="submission" date="2023-04" db="EMBL/GenBank/DDBJ databases">
        <title>Black Yeasts Isolated from many extreme environments.</title>
        <authorList>
            <person name="Coleine C."/>
            <person name="Stajich J.E."/>
            <person name="Selbmann L."/>
        </authorList>
    </citation>
    <scope>NUCLEOTIDE SEQUENCE</scope>
    <source>
        <strain evidence="2">CCFEE 5312</strain>
    </source>
</reference>
<sequence length="559" mass="61768">MAYFPNQGNGGQGSQQNYSYNNGNQQVQYSSQHFSWGSSQQSNNMEPSPRQMLQQDPTLLQPMQPVLFDSAQFQQNHLALHQASMQAGMQHTQSMMNAMQANVNLLQPQIMVSQPALRPQIEYVRAPPPLQLPAPVQYQQALPPAPAQPVTHHAGRNSDYRNEVVREAKKFDTRLHRLEQSRSQDQSQLEARDRELAAARAQEQHLREQLLATEQRHSHALSEMAQSQAAQPAYAASNLDMQALQTMIDEVQRNRVSKEDIKQLVSDAVGAQLAGVAKSSDLESAASRMEKGLSKVPAGASNSQVQQIIQDELAKAVRKVSKAVPKQQRSLEAPQRTVVPETKVQYAMIDTATPGSKTQNQQAHSMSRSSLPPPTNYLRIEQPPAAAQSMRTTSVSPSHQNPESGARLAITAPKNTPVVESAIVPFKNKHHKNGRTHRDLASPKQLPPAGTLLASSALVRRSPGDDQQQLAEAKSKNNGTMALLDDFPDNASQVSTWQRQQVAPQPSKDIIPRIQQWDDGRTASTHTPLRQIQGASEEVEMSKALVKQSKDVARRSRKK</sequence>
<organism evidence="2 3">
    <name type="scientific">Extremus antarcticus</name>
    <dbReference type="NCBI Taxonomy" id="702011"/>
    <lineage>
        <taxon>Eukaryota</taxon>
        <taxon>Fungi</taxon>
        <taxon>Dikarya</taxon>
        <taxon>Ascomycota</taxon>
        <taxon>Pezizomycotina</taxon>
        <taxon>Dothideomycetes</taxon>
        <taxon>Dothideomycetidae</taxon>
        <taxon>Mycosphaerellales</taxon>
        <taxon>Extremaceae</taxon>
        <taxon>Extremus</taxon>
    </lineage>
</organism>
<feature type="compositionally biased region" description="Polar residues" evidence="1">
    <location>
        <begin position="389"/>
        <end position="403"/>
    </location>
</feature>
<dbReference type="AlphaFoldDB" id="A0AAJ0GAS7"/>
<feature type="compositionally biased region" description="Basic and acidic residues" evidence="1">
    <location>
        <begin position="548"/>
        <end position="559"/>
    </location>
</feature>
<proteinExistence type="predicted"/>
<feature type="compositionally biased region" description="Basic and acidic residues" evidence="1">
    <location>
        <begin position="190"/>
        <end position="201"/>
    </location>
</feature>
<evidence type="ECO:0000256" key="1">
    <source>
        <dbReference type="SAM" id="MobiDB-lite"/>
    </source>
</evidence>
<feature type="region of interest" description="Disordered" evidence="1">
    <location>
        <begin position="492"/>
        <end position="511"/>
    </location>
</feature>
<feature type="compositionally biased region" description="Polar residues" evidence="1">
    <location>
        <begin position="465"/>
        <end position="480"/>
    </location>
</feature>
<keyword evidence="3" id="KW-1185">Reference proteome</keyword>
<feature type="region of interest" description="Disordered" evidence="1">
    <location>
        <begin position="175"/>
        <end position="201"/>
    </location>
</feature>
<dbReference type="EMBL" id="JAWDJX010000028">
    <property type="protein sequence ID" value="KAK3051091.1"/>
    <property type="molecule type" value="Genomic_DNA"/>
</dbReference>